<reference evidence="2" key="1">
    <citation type="submission" date="2019-10" db="EMBL/GenBank/DDBJ databases">
        <title>The sequence and de novo assembly of the wild yak genome.</title>
        <authorList>
            <person name="Liu Y."/>
        </authorList>
    </citation>
    <scope>NUCLEOTIDE SEQUENCE [LARGE SCALE GENOMIC DNA]</scope>
    <source>
        <strain evidence="2">WY2019</strain>
    </source>
</reference>
<dbReference type="Proteomes" id="UP000322234">
    <property type="component" value="Unassembled WGS sequence"/>
</dbReference>
<protein>
    <submittedName>
        <fullName evidence="2">Uncharacterized protein</fullName>
    </submittedName>
</protein>
<keyword evidence="3" id="KW-1185">Reference proteome</keyword>
<organism evidence="2 3">
    <name type="scientific">Bos mutus</name>
    <name type="common">wild yak</name>
    <dbReference type="NCBI Taxonomy" id="72004"/>
    <lineage>
        <taxon>Eukaryota</taxon>
        <taxon>Metazoa</taxon>
        <taxon>Chordata</taxon>
        <taxon>Craniata</taxon>
        <taxon>Vertebrata</taxon>
        <taxon>Euteleostomi</taxon>
        <taxon>Mammalia</taxon>
        <taxon>Eutheria</taxon>
        <taxon>Laurasiatheria</taxon>
        <taxon>Artiodactyla</taxon>
        <taxon>Ruminantia</taxon>
        <taxon>Pecora</taxon>
        <taxon>Bovidae</taxon>
        <taxon>Bovinae</taxon>
        <taxon>Bos</taxon>
    </lineage>
</organism>
<name>A0A6B0R8U1_9CETA</name>
<accession>A0A6B0R8U1</accession>
<evidence type="ECO:0000313" key="3">
    <source>
        <dbReference type="Proteomes" id="UP000322234"/>
    </source>
</evidence>
<dbReference type="AlphaFoldDB" id="A0A6B0R8U1"/>
<comment type="caution">
    <text evidence="2">The sequence shown here is derived from an EMBL/GenBank/DDBJ whole genome shotgun (WGS) entry which is preliminary data.</text>
</comment>
<dbReference type="EMBL" id="VBQZ03000018">
    <property type="protein sequence ID" value="MXQ83883.1"/>
    <property type="molecule type" value="Genomic_DNA"/>
</dbReference>
<sequence>MYSRAGRASRKVLQSQGARCAESGPPPPVRALARAGTPNGLTAHDPLACLRAGPSEDGRGAACVARTLRRRACDPERPDGHHCPLRCQLL</sequence>
<feature type="region of interest" description="Disordered" evidence="1">
    <location>
        <begin position="1"/>
        <end position="38"/>
    </location>
</feature>
<evidence type="ECO:0000313" key="2">
    <source>
        <dbReference type="EMBL" id="MXQ83883.1"/>
    </source>
</evidence>
<evidence type="ECO:0000256" key="1">
    <source>
        <dbReference type="SAM" id="MobiDB-lite"/>
    </source>
</evidence>
<proteinExistence type="predicted"/>
<gene>
    <name evidence="2" type="ORF">E5288_WYG002359</name>
</gene>